<dbReference type="OrthoDB" id="9800955at2"/>
<dbReference type="InterPro" id="IPR050386">
    <property type="entry name" value="Glycosyl_hydrolase_5"/>
</dbReference>
<dbReference type="RefSeq" id="WP_084658334.1">
    <property type="nucleotide sequence ID" value="NZ_FPKR01000005.1"/>
</dbReference>
<keyword evidence="2 4" id="KW-0378">Hydrolase</keyword>
<feature type="domain" description="Glycoside hydrolase family 5" evidence="6">
    <location>
        <begin position="59"/>
        <end position="320"/>
    </location>
</feature>
<evidence type="ECO:0000313" key="8">
    <source>
        <dbReference type="Proteomes" id="UP000186513"/>
    </source>
</evidence>
<keyword evidence="8" id="KW-1185">Reference proteome</keyword>
<dbReference type="Pfam" id="PF00150">
    <property type="entry name" value="Cellulase"/>
    <property type="match status" value="1"/>
</dbReference>
<evidence type="ECO:0000256" key="3">
    <source>
        <dbReference type="ARBA" id="ARBA00023295"/>
    </source>
</evidence>
<dbReference type="PANTHER" id="PTHR31297">
    <property type="entry name" value="GLUCAN ENDO-1,6-BETA-GLUCOSIDASE B"/>
    <property type="match status" value="1"/>
</dbReference>
<dbReference type="EMBL" id="FPKR01000005">
    <property type="protein sequence ID" value="SFZ75453.1"/>
    <property type="molecule type" value="Genomic_DNA"/>
</dbReference>
<accession>A0A1K2HFJ6</accession>
<dbReference type="Gene3D" id="3.20.20.80">
    <property type="entry name" value="Glycosidases"/>
    <property type="match status" value="1"/>
</dbReference>
<reference evidence="7 8" key="1">
    <citation type="submission" date="2016-11" db="EMBL/GenBank/DDBJ databases">
        <authorList>
            <person name="Jaros S."/>
            <person name="Januszkiewicz K."/>
            <person name="Wedrychowicz H."/>
        </authorList>
    </citation>
    <scope>NUCLEOTIDE SEQUENCE [LARGE SCALE GENOMIC DNA]</scope>
    <source>
        <strain evidence="7 8">DSM 18899</strain>
    </source>
</reference>
<feature type="signal peptide" evidence="5">
    <location>
        <begin position="1"/>
        <end position="23"/>
    </location>
</feature>
<dbReference type="InterPro" id="IPR017853">
    <property type="entry name" value="GH"/>
</dbReference>
<evidence type="ECO:0000256" key="5">
    <source>
        <dbReference type="SAM" id="SignalP"/>
    </source>
</evidence>
<feature type="chain" id="PRO_5012543672" evidence="5">
    <location>
        <begin position="24"/>
        <end position="344"/>
    </location>
</feature>
<name>A0A1K2HFJ6_9NEIS</name>
<dbReference type="InterPro" id="IPR001547">
    <property type="entry name" value="Glyco_hydro_5"/>
</dbReference>
<dbReference type="Proteomes" id="UP000186513">
    <property type="component" value="Unassembled WGS sequence"/>
</dbReference>
<sequence>MLARAFQHTALLLSLMLSGMAMADCSFEVAAQTRAEACQRLLARSMNLGNMLEFEREGMYGPVLEAKFFDIIKAAGFSAVRLPVRWDARAAYEPPYTINPEFFERVDWAVANARRVGLAIILDMHHYTAMMSEPDTELPRYLGIWQQVAEHYRAAPAEVMFELLNEPMGKLDDARWNAVIAKTIPLIRQSNPKRTLIVGGTDWNGYRKLATLNLPADDRDLIATFHYYEPMPVTHQGANWVAGGSGWLGTRWTGSPAEQAELDGALDAVAKWAQREQRPVLLGEFGVFSAADMATRTAWTRAVVQGAERRGFAWAYWEFGAGFGAYDTFTKQWRQPLRDALLGG</sequence>
<dbReference type="PANTHER" id="PTHR31297:SF17">
    <property type="entry name" value="ENDOGLUCANASE"/>
    <property type="match status" value="1"/>
</dbReference>
<proteinExistence type="inferred from homology"/>
<dbReference type="SUPFAM" id="SSF51445">
    <property type="entry name" value="(Trans)glycosidases"/>
    <property type="match status" value="1"/>
</dbReference>
<gene>
    <name evidence="7" type="ORF">SAMN02745887_01606</name>
</gene>
<evidence type="ECO:0000256" key="2">
    <source>
        <dbReference type="ARBA" id="ARBA00022801"/>
    </source>
</evidence>
<dbReference type="GO" id="GO:0005576">
    <property type="term" value="C:extracellular region"/>
    <property type="evidence" value="ECO:0007669"/>
    <property type="project" value="TreeGrafter"/>
</dbReference>
<dbReference type="GO" id="GO:0009251">
    <property type="term" value="P:glucan catabolic process"/>
    <property type="evidence" value="ECO:0007669"/>
    <property type="project" value="TreeGrafter"/>
</dbReference>
<dbReference type="STRING" id="1121279.SAMN02745887_01606"/>
<evidence type="ECO:0000256" key="1">
    <source>
        <dbReference type="ARBA" id="ARBA00022729"/>
    </source>
</evidence>
<evidence type="ECO:0000256" key="4">
    <source>
        <dbReference type="RuleBase" id="RU361153"/>
    </source>
</evidence>
<organism evidence="7 8">
    <name type="scientific">Chitinimonas taiwanensis DSM 18899</name>
    <dbReference type="NCBI Taxonomy" id="1121279"/>
    <lineage>
        <taxon>Bacteria</taxon>
        <taxon>Pseudomonadati</taxon>
        <taxon>Pseudomonadota</taxon>
        <taxon>Betaproteobacteria</taxon>
        <taxon>Neisseriales</taxon>
        <taxon>Chitinibacteraceae</taxon>
        <taxon>Chitinimonas</taxon>
    </lineage>
</organism>
<evidence type="ECO:0000313" key="7">
    <source>
        <dbReference type="EMBL" id="SFZ75453.1"/>
    </source>
</evidence>
<evidence type="ECO:0000259" key="6">
    <source>
        <dbReference type="Pfam" id="PF00150"/>
    </source>
</evidence>
<dbReference type="AlphaFoldDB" id="A0A1K2HFJ6"/>
<dbReference type="GO" id="GO:0009986">
    <property type="term" value="C:cell surface"/>
    <property type="evidence" value="ECO:0007669"/>
    <property type="project" value="TreeGrafter"/>
</dbReference>
<protein>
    <submittedName>
        <fullName evidence="7">Endoglucanase</fullName>
    </submittedName>
</protein>
<comment type="similarity">
    <text evidence="4">Belongs to the glycosyl hydrolase 5 (cellulase A) family.</text>
</comment>
<keyword evidence="3 4" id="KW-0326">Glycosidase</keyword>
<keyword evidence="1 5" id="KW-0732">Signal</keyword>
<dbReference type="GO" id="GO:0008422">
    <property type="term" value="F:beta-glucosidase activity"/>
    <property type="evidence" value="ECO:0007669"/>
    <property type="project" value="TreeGrafter"/>
</dbReference>